<dbReference type="OrthoDB" id="7284755at2"/>
<protein>
    <recommendedName>
        <fullName evidence="1">Hedgehog/Intein (Hint) domain-containing protein</fullName>
    </recommendedName>
</protein>
<dbReference type="EMBL" id="BJMU01000026">
    <property type="protein sequence ID" value="GEB84028.1"/>
    <property type="molecule type" value="Genomic_DNA"/>
</dbReference>
<dbReference type="InterPro" id="IPR036844">
    <property type="entry name" value="Hint_dom_sf"/>
</dbReference>
<gene>
    <name evidence="2" type="ORF">AOR01nite_25050</name>
</gene>
<dbReference type="Pfam" id="PF13403">
    <property type="entry name" value="Hint_2"/>
    <property type="match status" value="1"/>
</dbReference>
<evidence type="ECO:0000313" key="3">
    <source>
        <dbReference type="Proteomes" id="UP000317617"/>
    </source>
</evidence>
<keyword evidence="3" id="KW-1185">Reference proteome</keyword>
<comment type="caution">
    <text evidence="2">The sequence shown here is derived from an EMBL/GenBank/DDBJ whole genome shotgun (WGS) entry which is preliminary data.</text>
</comment>
<dbReference type="Gene3D" id="2.170.16.10">
    <property type="entry name" value="Hedgehog/Intein (Hint) domain"/>
    <property type="match status" value="1"/>
</dbReference>
<name>A0A4Y3TQF6_9PROT</name>
<reference evidence="2 3" key="1">
    <citation type="submission" date="2019-06" db="EMBL/GenBank/DDBJ databases">
        <title>Whole genome shotgun sequence of Acetobacter orleanensis NBRC 13752.</title>
        <authorList>
            <person name="Hosoyama A."/>
            <person name="Uohara A."/>
            <person name="Ohji S."/>
            <person name="Ichikawa N."/>
        </authorList>
    </citation>
    <scope>NUCLEOTIDE SEQUENCE [LARGE SCALE GENOMIC DNA]</scope>
    <source>
        <strain evidence="2 3">NBRC 13752</strain>
    </source>
</reference>
<dbReference type="Proteomes" id="UP000317617">
    <property type="component" value="Unassembled WGS sequence"/>
</dbReference>
<dbReference type="STRING" id="104099.AD949_00505"/>
<organism evidence="2 3">
    <name type="scientific">Acetobacter orleanensis</name>
    <dbReference type="NCBI Taxonomy" id="104099"/>
    <lineage>
        <taxon>Bacteria</taxon>
        <taxon>Pseudomonadati</taxon>
        <taxon>Pseudomonadota</taxon>
        <taxon>Alphaproteobacteria</taxon>
        <taxon>Acetobacterales</taxon>
        <taxon>Acetobacteraceae</taxon>
        <taxon>Acetobacter</taxon>
    </lineage>
</organism>
<dbReference type="AlphaFoldDB" id="A0A4Y3TQF6"/>
<dbReference type="SUPFAM" id="SSF51294">
    <property type="entry name" value="Hedgehog/intein (Hint) domain"/>
    <property type="match status" value="1"/>
</dbReference>
<evidence type="ECO:0000259" key="1">
    <source>
        <dbReference type="Pfam" id="PF13403"/>
    </source>
</evidence>
<evidence type="ECO:0000313" key="2">
    <source>
        <dbReference type="EMBL" id="GEB84028.1"/>
    </source>
</evidence>
<proteinExistence type="predicted"/>
<feature type="domain" description="Hedgehog/Intein (Hint)" evidence="1">
    <location>
        <begin position="222"/>
        <end position="363"/>
    </location>
</feature>
<dbReference type="InterPro" id="IPR028992">
    <property type="entry name" value="Hedgehog/Intein_dom"/>
</dbReference>
<accession>A0A4Y3TQF6</accession>
<sequence length="571" mass="60146">MVATVAFQQTGGSNTELTPTDGVITISTSGSIVAAALYPGFPFPNTSAATTVNVLINNKAVVSAVSWNIGEAANPAIVTIASGASLTLDNSDKIAPNSHVVVGNGGTLILGGYATTTSDLIQFDGSGGTIEIAAGTTPSVIQYITNISENDTIIIDGLSADGYTYNKGVYTLTSDGQPISGTSAFQLPSANEGTTFTVSTITVDNGNGTTTTKTVLNAQHVVCFLPGSMIRTAEGDVAVENLQIGDSVVTFDWKTGEETVRPVIWVGKAHATVQPHLADDEAAYPVRVLKNAISEGVPYKDMLITAEHCLFFDGKFVPVRMLVNGSSIFYDKSFTSYDYYHLETAEHAVIVADGMLTESYLDTGNRRSFRQEGKVASIGGRAKAWATDAGAELCVDRAFVEPLFRKLEARKSSVAEGLRDADVVALTDDADLHLVTETGAVVRPVRHEGLRYSFMLPANVASVRIVSRASRPSDVIGPFVDDRRQMGVAVGDITFVTAARQENIVGHLAETKPEGWHADASQSDAAWTNGNATLPLSGLTDGNMGLLSLDIVAAGPYVAAVQKEDAQVLSA</sequence>
<dbReference type="RefSeq" id="WP_048836630.1">
    <property type="nucleotide sequence ID" value="NZ_BJMU01000026.1"/>
</dbReference>